<dbReference type="Gene3D" id="3.30.40.10">
    <property type="entry name" value="Zinc/RING finger domain, C3HC4 (zinc finger)"/>
    <property type="match status" value="1"/>
</dbReference>
<evidence type="ECO:0008006" key="3">
    <source>
        <dbReference type="Google" id="ProtNLM"/>
    </source>
</evidence>
<evidence type="ECO:0000313" key="1">
    <source>
        <dbReference type="EMBL" id="ETO00470.1"/>
    </source>
</evidence>
<dbReference type="AlphaFoldDB" id="X6LID4"/>
<dbReference type="InterPro" id="IPR013083">
    <property type="entry name" value="Znf_RING/FYVE/PHD"/>
</dbReference>
<sequence length="129" mass="15056">QKLNTLICCLCNQIASNAMELQCDEHENSEHIHLIGEDCLQKYLKQNNGKCPVQHHDTCNFAKSKTARQQISELLVICPLQYEMNKYNKSNKEIKTKQKGEFENELNLNENLNLKSNFNDYAFFFSHDN</sequence>
<dbReference type="EMBL" id="ASPP01040949">
    <property type="protein sequence ID" value="ETO00470.1"/>
    <property type="molecule type" value="Genomic_DNA"/>
</dbReference>
<comment type="caution">
    <text evidence="1">The sequence shown here is derived from an EMBL/GenBank/DDBJ whole genome shotgun (WGS) entry which is preliminary data.</text>
</comment>
<evidence type="ECO:0000313" key="2">
    <source>
        <dbReference type="Proteomes" id="UP000023152"/>
    </source>
</evidence>
<reference evidence="1 2" key="1">
    <citation type="journal article" date="2013" name="Curr. Biol.">
        <title>The Genome of the Foraminiferan Reticulomyxa filosa.</title>
        <authorList>
            <person name="Glockner G."/>
            <person name="Hulsmann N."/>
            <person name="Schleicher M."/>
            <person name="Noegel A.A."/>
            <person name="Eichinger L."/>
            <person name="Gallinger C."/>
            <person name="Pawlowski J."/>
            <person name="Sierra R."/>
            <person name="Euteneuer U."/>
            <person name="Pillet L."/>
            <person name="Moustafa A."/>
            <person name="Platzer M."/>
            <person name="Groth M."/>
            <person name="Szafranski K."/>
            <person name="Schliwa M."/>
        </authorList>
    </citation>
    <scope>NUCLEOTIDE SEQUENCE [LARGE SCALE GENOMIC DNA]</scope>
</reference>
<keyword evidence="2" id="KW-1185">Reference proteome</keyword>
<feature type="non-terminal residue" evidence="1">
    <location>
        <position position="1"/>
    </location>
</feature>
<protein>
    <recommendedName>
        <fullName evidence="3">TRAF-type domain-containing protein</fullName>
    </recommendedName>
</protein>
<proteinExistence type="predicted"/>
<name>X6LID4_RETFI</name>
<gene>
    <name evidence="1" type="ORF">RFI_36974</name>
</gene>
<accession>X6LID4</accession>
<organism evidence="1 2">
    <name type="scientific">Reticulomyxa filosa</name>
    <dbReference type="NCBI Taxonomy" id="46433"/>
    <lineage>
        <taxon>Eukaryota</taxon>
        <taxon>Sar</taxon>
        <taxon>Rhizaria</taxon>
        <taxon>Retaria</taxon>
        <taxon>Foraminifera</taxon>
        <taxon>Monothalamids</taxon>
        <taxon>Reticulomyxidae</taxon>
        <taxon>Reticulomyxa</taxon>
    </lineage>
</organism>
<dbReference type="Proteomes" id="UP000023152">
    <property type="component" value="Unassembled WGS sequence"/>
</dbReference>